<evidence type="ECO:0000256" key="1">
    <source>
        <dbReference type="SAM" id="MobiDB-lite"/>
    </source>
</evidence>
<comment type="caution">
    <text evidence="2">The sequence shown here is derived from an EMBL/GenBank/DDBJ whole genome shotgun (WGS) entry which is preliminary data.</text>
</comment>
<feature type="region of interest" description="Disordered" evidence="1">
    <location>
        <begin position="196"/>
        <end position="218"/>
    </location>
</feature>
<evidence type="ECO:0000313" key="3">
    <source>
        <dbReference type="Proteomes" id="UP000828390"/>
    </source>
</evidence>
<reference evidence="2" key="2">
    <citation type="submission" date="2020-11" db="EMBL/GenBank/DDBJ databases">
        <authorList>
            <person name="McCartney M.A."/>
            <person name="Auch B."/>
            <person name="Kono T."/>
            <person name="Mallez S."/>
            <person name="Becker A."/>
            <person name="Gohl D.M."/>
            <person name="Silverstein K.A.T."/>
            <person name="Koren S."/>
            <person name="Bechman K.B."/>
            <person name="Herman A."/>
            <person name="Abrahante J.E."/>
            <person name="Garbe J."/>
        </authorList>
    </citation>
    <scope>NUCLEOTIDE SEQUENCE</scope>
    <source>
        <strain evidence="2">Duluth1</strain>
        <tissue evidence="2">Whole animal</tissue>
    </source>
</reference>
<keyword evidence="3" id="KW-1185">Reference proteome</keyword>
<evidence type="ECO:0000313" key="2">
    <source>
        <dbReference type="EMBL" id="KAH3870516.1"/>
    </source>
</evidence>
<sequence length="218" mass="24844">MEETEAAINARFKGAFTSGPSIGIEDDFDFVESFAIQETMPDIKRWLRKARARHLPTQDLLEAASINLFDGKLTKRQLKSLYDCVRTLLNHFPQTLVCIETDKLGERLLSTPAAGVLTNDGLSECFGRALNIDLASARLKRASVLYCTGNMLPSSRLLEEEKTFSLIKTQFHFDNVLKKNMTFKCVNTRDKLHKDSSREARYRMDVSSNNQREQGFER</sequence>
<dbReference type="AlphaFoldDB" id="A0A9D4M6J0"/>
<accession>A0A9D4M6J0</accession>
<dbReference type="EMBL" id="JAIWYP010000002">
    <property type="protein sequence ID" value="KAH3870516.1"/>
    <property type="molecule type" value="Genomic_DNA"/>
</dbReference>
<reference evidence="2" key="1">
    <citation type="journal article" date="2019" name="bioRxiv">
        <title>The Genome of the Zebra Mussel, Dreissena polymorpha: A Resource for Invasive Species Research.</title>
        <authorList>
            <person name="McCartney M.A."/>
            <person name="Auch B."/>
            <person name="Kono T."/>
            <person name="Mallez S."/>
            <person name="Zhang Y."/>
            <person name="Obille A."/>
            <person name="Becker A."/>
            <person name="Abrahante J.E."/>
            <person name="Garbe J."/>
            <person name="Badalamenti J.P."/>
            <person name="Herman A."/>
            <person name="Mangelson H."/>
            <person name="Liachko I."/>
            <person name="Sullivan S."/>
            <person name="Sone E.D."/>
            <person name="Koren S."/>
            <person name="Silverstein K.A.T."/>
            <person name="Beckman K.B."/>
            <person name="Gohl D.M."/>
        </authorList>
    </citation>
    <scope>NUCLEOTIDE SEQUENCE</scope>
    <source>
        <strain evidence="2">Duluth1</strain>
        <tissue evidence="2">Whole animal</tissue>
    </source>
</reference>
<organism evidence="2 3">
    <name type="scientific">Dreissena polymorpha</name>
    <name type="common">Zebra mussel</name>
    <name type="synonym">Mytilus polymorpha</name>
    <dbReference type="NCBI Taxonomy" id="45954"/>
    <lineage>
        <taxon>Eukaryota</taxon>
        <taxon>Metazoa</taxon>
        <taxon>Spiralia</taxon>
        <taxon>Lophotrochozoa</taxon>
        <taxon>Mollusca</taxon>
        <taxon>Bivalvia</taxon>
        <taxon>Autobranchia</taxon>
        <taxon>Heteroconchia</taxon>
        <taxon>Euheterodonta</taxon>
        <taxon>Imparidentia</taxon>
        <taxon>Neoheterodontei</taxon>
        <taxon>Myida</taxon>
        <taxon>Dreissenoidea</taxon>
        <taxon>Dreissenidae</taxon>
        <taxon>Dreissena</taxon>
    </lineage>
</organism>
<gene>
    <name evidence="2" type="ORF">DPMN_033705</name>
</gene>
<feature type="compositionally biased region" description="Polar residues" evidence="1">
    <location>
        <begin position="206"/>
        <end position="218"/>
    </location>
</feature>
<dbReference type="Proteomes" id="UP000828390">
    <property type="component" value="Unassembled WGS sequence"/>
</dbReference>
<proteinExistence type="predicted"/>
<protein>
    <submittedName>
        <fullName evidence="2">Uncharacterized protein</fullName>
    </submittedName>
</protein>
<name>A0A9D4M6J0_DREPO</name>